<proteinExistence type="predicted"/>
<dbReference type="PANTHER" id="PTHR19446">
    <property type="entry name" value="REVERSE TRANSCRIPTASES"/>
    <property type="match status" value="1"/>
</dbReference>
<accession>A0A7J8ALW1</accession>
<organism evidence="1 2">
    <name type="scientific">Myotis myotis</name>
    <name type="common">Greater mouse-eared bat</name>
    <name type="synonym">Vespertilio myotis</name>
    <dbReference type="NCBI Taxonomy" id="51298"/>
    <lineage>
        <taxon>Eukaryota</taxon>
        <taxon>Metazoa</taxon>
        <taxon>Chordata</taxon>
        <taxon>Craniata</taxon>
        <taxon>Vertebrata</taxon>
        <taxon>Euteleostomi</taxon>
        <taxon>Mammalia</taxon>
        <taxon>Eutheria</taxon>
        <taxon>Laurasiatheria</taxon>
        <taxon>Chiroptera</taxon>
        <taxon>Yangochiroptera</taxon>
        <taxon>Vespertilionidae</taxon>
        <taxon>Myotis</taxon>
    </lineage>
</organism>
<protein>
    <recommendedName>
        <fullName evidence="3">Reverse transcriptase domain-containing protein</fullName>
    </recommendedName>
</protein>
<dbReference type="Proteomes" id="UP000527355">
    <property type="component" value="Unassembled WGS sequence"/>
</dbReference>
<gene>
    <name evidence="1" type="ORF">mMyoMyo1_008015</name>
</gene>
<evidence type="ECO:0000313" key="2">
    <source>
        <dbReference type="Proteomes" id="UP000527355"/>
    </source>
</evidence>
<comment type="caution">
    <text evidence="1">The sequence shown here is derived from an EMBL/GenBank/DDBJ whole genome shotgun (WGS) entry which is preliminary data.</text>
</comment>
<evidence type="ECO:0000313" key="1">
    <source>
        <dbReference type="EMBL" id="KAF6387523.1"/>
    </source>
</evidence>
<evidence type="ECO:0008006" key="3">
    <source>
        <dbReference type="Google" id="ProtNLM"/>
    </source>
</evidence>
<dbReference type="EMBL" id="JABWUV010000001">
    <property type="protein sequence ID" value="KAF6387523.1"/>
    <property type="molecule type" value="Genomic_DNA"/>
</dbReference>
<keyword evidence="2" id="KW-1185">Reference proteome</keyword>
<name>A0A7J8ALW1_MYOMY</name>
<dbReference type="AlphaFoldDB" id="A0A7J8ALW1"/>
<sequence length="147" mass="16750">MQGCYNICKTINVILTKCDTTQKNKMKDKNHITISTDAEKSFDKIPHPFMIKPLSKVGIEGTYLNVIKAIYDKPTVNIILNGPKLQVFFLRSRTKKVSVFTTLIQHSTGSPSHSNQTRKRNKGIQFVKAEINLSLFADYMILYIENP</sequence>
<reference evidence="1 2" key="1">
    <citation type="journal article" date="2020" name="Nature">
        <title>Six reference-quality genomes reveal evolution of bat adaptations.</title>
        <authorList>
            <person name="Jebb D."/>
            <person name="Huang Z."/>
            <person name="Pippel M."/>
            <person name="Hughes G.M."/>
            <person name="Lavrichenko K."/>
            <person name="Devanna P."/>
            <person name="Winkler S."/>
            <person name="Jermiin L.S."/>
            <person name="Skirmuntt E.C."/>
            <person name="Katzourakis A."/>
            <person name="Burkitt-Gray L."/>
            <person name="Ray D.A."/>
            <person name="Sullivan K.A.M."/>
            <person name="Roscito J.G."/>
            <person name="Kirilenko B.M."/>
            <person name="Davalos L.M."/>
            <person name="Corthals A.P."/>
            <person name="Power M.L."/>
            <person name="Jones G."/>
            <person name="Ransome R.D."/>
            <person name="Dechmann D.K.N."/>
            <person name="Locatelli A.G."/>
            <person name="Puechmaille S.J."/>
            <person name="Fedrigo O."/>
            <person name="Jarvis E.D."/>
            <person name="Hiller M."/>
            <person name="Vernes S.C."/>
            <person name="Myers E.W."/>
            <person name="Teeling E.C."/>
        </authorList>
    </citation>
    <scope>NUCLEOTIDE SEQUENCE [LARGE SCALE GENOMIC DNA]</scope>
    <source>
        <strain evidence="1">MMyoMyo1</strain>
        <tissue evidence="1">Flight muscle</tissue>
    </source>
</reference>